<sequence>MPRPLVIGNGRIMVTFDGNLEMRDFFYPYVGQWNHLQGNRNRLGVWTEGRFSWVSEPSWEKCLSYKEDTLVTDCRAFNAELEVSLLINDTVHRRENIYLKRIVVQNLANREREIRLFLGQDFSVDENEVGDTVFFDPFRHVLCHYKRNRYFLIAGRSSRGFFDQFATGVKGFAGAEGTWRDAEDGVLSGNAIAQGSVDSVIGFNLFLPPWGEETVFYWICVGRNIQEVRALDHFVREQTPEELFFRMETFGPAFLSVRPREEQLVEDLSPQLLSACRRSLLIVRLHVDDEGAIIASPDSDILSTNRDHYCYLWPRDGAFIAYSLIKSGYGRLTRKFFEFCADALTDKGYLLHKYNPDGTVGSSWHPWLAEGVIQLPIQEDETALVLWALWEYYQEERDLEFVLKQYHAFARPAANFLCGYVDKALHLPAESYDLWEERRGIFTFTASTVYAGLRAAGNLAELFGQPRLAEHYRQSAEEIREGILKHLYDPAREYFLRGLIFNRETGCFEPDPTVDSSVAGVFLFGVLPPHDYRVGKTMEKVRETLWVKTPVGGIARYYGDYYFRQTEDLSRVPGNPWIICTLWLAQYYIRVARSIEELRRARELLEWCVRHSLPTGVMPEQLHPFTGAPLSVAPLAWSHSTYVTALQEYRARYRELLRAREELQFTFG</sequence>
<dbReference type="GO" id="GO:0005975">
    <property type="term" value="P:carbohydrate metabolic process"/>
    <property type="evidence" value="ECO:0007669"/>
    <property type="project" value="InterPro"/>
</dbReference>
<name>A0A3D8P506_9THEO</name>
<dbReference type="SUPFAM" id="SSF48208">
    <property type="entry name" value="Six-hairpin glycosidases"/>
    <property type="match status" value="1"/>
</dbReference>
<dbReference type="Proteomes" id="UP000256329">
    <property type="component" value="Unassembled WGS sequence"/>
</dbReference>
<reference evidence="2 3" key="1">
    <citation type="submission" date="2018-08" db="EMBL/GenBank/DDBJ databases">
        <title>Form III RuBisCO-mediated autotrophy in Thermodesulfobium bacteria.</title>
        <authorList>
            <person name="Toshchakov S.V."/>
            <person name="Kublanov I.V."/>
            <person name="Frolov E."/>
            <person name="Bonch-Osmolovskaya E.A."/>
            <person name="Tourova T.P."/>
            <person name="Chernych N.A."/>
            <person name="Lebedinsky A.V."/>
        </authorList>
    </citation>
    <scope>NUCLEOTIDE SEQUENCE [LARGE SCALE GENOMIC DNA]</scope>
    <source>
        <strain evidence="2 3">SR</strain>
    </source>
</reference>
<protein>
    <submittedName>
        <fullName evidence="2">Glycoside hydrolase family 15 protein</fullName>
    </submittedName>
</protein>
<dbReference type="InterPro" id="IPR012341">
    <property type="entry name" value="6hp_glycosidase-like_sf"/>
</dbReference>
<dbReference type="Pfam" id="PF00723">
    <property type="entry name" value="Glyco_hydro_15"/>
    <property type="match status" value="1"/>
</dbReference>
<evidence type="ECO:0000313" key="2">
    <source>
        <dbReference type="EMBL" id="RDV84294.1"/>
    </source>
</evidence>
<evidence type="ECO:0000259" key="1">
    <source>
        <dbReference type="Pfam" id="PF00723"/>
    </source>
</evidence>
<evidence type="ECO:0000313" key="3">
    <source>
        <dbReference type="Proteomes" id="UP000256329"/>
    </source>
</evidence>
<dbReference type="GO" id="GO:0004553">
    <property type="term" value="F:hydrolase activity, hydrolyzing O-glycosyl compounds"/>
    <property type="evidence" value="ECO:0007669"/>
    <property type="project" value="UniProtKB-ARBA"/>
</dbReference>
<gene>
    <name evidence="2" type="ORF">DXX99_03020</name>
</gene>
<comment type="caution">
    <text evidence="2">The sequence shown here is derived from an EMBL/GenBank/DDBJ whole genome shotgun (WGS) entry which is preliminary data.</text>
</comment>
<dbReference type="InterPro" id="IPR008928">
    <property type="entry name" value="6-hairpin_glycosidase_sf"/>
</dbReference>
<keyword evidence="3" id="KW-1185">Reference proteome</keyword>
<dbReference type="OrthoDB" id="3902805at2"/>
<accession>A0A3D8P506</accession>
<dbReference type="PANTHER" id="PTHR31616:SF13">
    <property type="entry name" value="GLUCAN 1,4-ALPHA-GLUCOSIDASE"/>
    <property type="match status" value="1"/>
</dbReference>
<dbReference type="AlphaFoldDB" id="A0A3D8P506"/>
<organism evidence="2 3">
    <name type="scientific">Ammonifex thiophilus</name>
    <dbReference type="NCBI Taxonomy" id="444093"/>
    <lineage>
        <taxon>Bacteria</taxon>
        <taxon>Bacillati</taxon>
        <taxon>Bacillota</taxon>
        <taxon>Clostridia</taxon>
        <taxon>Thermoanaerobacterales</taxon>
        <taxon>Thermoanaerobacteraceae</taxon>
        <taxon>Ammonifex</taxon>
    </lineage>
</organism>
<proteinExistence type="predicted"/>
<dbReference type="PANTHER" id="PTHR31616">
    <property type="entry name" value="TREHALASE"/>
    <property type="match status" value="1"/>
</dbReference>
<dbReference type="EMBL" id="QSLN01000002">
    <property type="protein sequence ID" value="RDV84294.1"/>
    <property type="molecule type" value="Genomic_DNA"/>
</dbReference>
<feature type="domain" description="GH15-like" evidence="1">
    <location>
        <begin position="288"/>
        <end position="646"/>
    </location>
</feature>
<dbReference type="RefSeq" id="WP_115792036.1">
    <property type="nucleotide sequence ID" value="NZ_QSLN01000002.1"/>
</dbReference>
<dbReference type="InterPro" id="IPR011613">
    <property type="entry name" value="GH15-like"/>
</dbReference>
<dbReference type="Gene3D" id="1.50.10.10">
    <property type="match status" value="1"/>
</dbReference>
<keyword evidence="2" id="KW-0378">Hydrolase</keyword>